<dbReference type="EMBL" id="FOUY01000033">
    <property type="protein sequence ID" value="SFO15063.1"/>
    <property type="molecule type" value="Genomic_DNA"/>
</dbReference>
<dbReference type="RefSeq" id="WP_342743039.1">
    <property type="nucleotide sequence ID" value="NZ_FOUY01000033.1"/>
</dbReference>
<dbReference type="HAMAP" id="MF_00630">
    <property type="entry name" value="UPF0232"/>
    <property type="match status" value="1"/>
</dbReference>
<name>A0A1I5EUK6_PSUAM</name>
<proteinExistence type="inferred from homology"/>
<evidence type="ECO:0000256" key="3">
    <source>
        <dbReference type="SAM" id="MobiDB-lite"/>
    </source>
</evidence>
<feature type="compositionally biased region" description="Basic residues" evidence="3">
    <location>
        <begin position="13"/>
        <end position="25"/>
    </location>
</feature>
<dbReference type="STRING" id="260086.SAMN05216207_10338"/>
<feature type="compositionally biased region" description="Basic and acidic residues" evidence="3">
    <location>
        <begin position="72"/>
        <end position="97"/>
    </location>
</feature>
<keyword evidence="5" id="KW-1185">Reference proteome</keyword>
<gene>
    <name evidence="4" type="ORF">SAMN05216207_10338</name>
</gene>
<accession>A0A1I5EUK6</accession>
<evidence type="ECO:0000313" key="4">
    <source>
        <dbReference type="EMBL" id="SFO15063.1"/>
    </source>
</evidence>
<evidence type="ECO:0000256" key="2">
    <source>
        <dbReference type="HAMAP-Rule" id="MF_00630"/>
    </source>
</evidence>
<dbReference type="Proteomes" id="UP000199614">
    <property type="component" value="Unassembled WGS sequence"/>
</dbReference>
<dbReference type="PANTHER" id="PTHR36456">
    <property type="entry name" value="UPF0232 PROTEIN SCO3875"/>
    <property type="match status" value="1"/>
</dbReference>
<sequence length="236" mass="25016">MDTVDNPGGSGNGRRRGTGNRRTRAHGAGQGDGRPGDGAGPDGGHGPVTGGGVPGEQGDLLAGERAGLRGADLARDALKAAREASARKAEERAEQARPKLRVVSGKGKRRRWSGSGPDDRDPQPFGRVVSRVSMDRGWSSRLTDATVLGRWPQLVGSDVADHCTPVSLRDGELTLQAESTAWATQLRTLQRQLLTRLSAAVGPDVVRRIRVVGPSGPSWRHGPRHVRGRGPRDTYG</sequence>
<feature type="compositionally biased region" description="Low complexity" evidence="3">
    <location>
        <begin position="56"/>
        <end position="71"/>
    </location>
</feature>
<dbReference type="InterPro" id="IPR007922">
    <property type="entry name" value="DciA-like"/>
</dbReference>
<dbReference type="InterPro" id="IPR023007">
    <property type="entry name" value="UPF0232_actinobac"/>
</dbReference>
<evidence type="ECO:0000313" key="5">
    <source>
        <dbReference type="Proteomes" id="UP000199614"/>
    </source>
</evidence>
<organism evidence="4 5">
    <name type="scientific">Pseudonocardia ammonioxydans</name>
    <dbReference type="NCBI Taxonomy" id="260086"/>
    <lineage>
        <taxon>Bacteria</taxon>
        <taxon>Bacillati</taxon>
        <taxon>Actinomycetota</taxon>
        <taxon>Actinomycetes</taxon>
        <taxon>Pseudonocardiales</taxon>
        <taxon>Pseudonocardiaceae</taxon>
        <taxon>Pseudonocardia</taxon>
    </lineage>
</organism>
<dbReference type="PANTHER" id="PTHR36456:SF1">
    <property type="entry name" value="UPF0232 PROTEIN SCO3875"/>
    <property type="match status" value="1"/>
</dbReference>
<feature type="compositionally biased region" description="Gly residues" evidence="3">
    <location>
        <begin position="28"/>
        <end position="55"/>
    </location>
</feature>
<dbReference type="Pfam" id="PF05258">
    <property type="entry name" value="DciA"/>
    <property type="match status" value="1"/>
</dbReference>
<comment type="similarity">
    <text evidence="1 2">Belongs to the UPF0232 family.</text>
</comment>
<reference evidence="4 5" key="1">
    <citation type="submission" date="2016-10" db="EMBL/GenBank/DDBJ databases">
        <authorList>
            <person name="de Groot N.N."/>
        </authorList>
    </citation>
    <scope>NUCLEOTIDE SEQUENCE [LARGE SCALE GENOMIC DNA]</scope>
    <source>
        <strain evidence="4 5">CGMCC 4.1877</strain>
    </source>
</reference>
<feature type="region of interest" description="Disordered" evidence="3">
    <location>
        <begin position="1"/>
        <end position="126"/>
    </location>
</feature>
<feature type="region of interest" description="Disordered" evidence="3">
    <location>
        <begin position="215"/>
        <end position="236"/>
    </location>
</feature>
<evidence type="ECO:0000256" key="1">
    <source>
        <dbReference type="ARBA" id="ARBA00006200"/>
    </source>
</evidence>
<dbReference type="AlphaFoldDB" id="A0A1I5EUK6"/>
<protein>
    <recommendedName>
        <fullName evidence="2">UPF0232 protein SAMN05216207_10338</fullName>
    </recommendedName>
</protein>